<evidence type="ECO:0000256" key="1">
    <source>
        <dbReference type="ARBA" id="ARBA00022679"/>
    </source>
</evidence>
<name>A0ABN3UVB7_9MICO</name>
<comment type="caution">
    <text evidence="6">The sequence shown here is derived from an EMBL/GenBank/DDBJ whole genome shotgun (WGS) entry which is preliminary data.</text>
</comment>
<organism evidence="6 7">
    <name type="scientific">Pedococcus aerophilus</name>
    <dbReference type="NCBI Taxonomy" id="436356"/>
    <lineage>
        <taxon>Bacteria</taxon>
        <taxon>Bacillati</taxon>
        <taxon>Actinomycetota</taxon>
        <taxon>Actinomycetes</taxon>
        <taxon>Micrococcales</taxon>
        <taxon>Intrasporangiaceae</taxon>
        <taxon>Pedococcus</taxon>
    </lineage>
</organism>
<keyword evidence="1" id="KW-0808">Transferase</keyword>
<dbReference type="Proteomes" id="UP001501326">
    <property type="component" value="Unassembled WGS sequence"/>
</dbReference>
<dbReference type="PANTHER" id="PTHR24421">
    <property type="entry name" value="NITRATE/NITRITE SENSOR PROTEIN NARX-RELATED"/>
    <property type="match status" value="1"/>
</dbReference>
<evidence type="ECO:0000256" key="4">
    <source>
        <dbReference type="SAM" id="Phobius"/>
    </source>
</evidence>
<evidence type="ECO:0000256" key="2">
    <source>
        <dbReference type="ARBA" id="ARBA00022777"/>
    </source>
</evidence>
<keyword evidence="4" id="KW-0812">Transmembrane</keyword>
<dbReference type="CDD" id="cd16917">
    <property type="entry name" value="HATPase_UhpB-NarQ-NarX-like"/>
    <property type="match status" value="1"/>
</dbReference>
<dbReference type="InterPro" id="IPR011712">
    <property type="entry name" value="Sig_transdc_His_kin_sub3_dim/P"/>
</dbReference>
<dbReference type="SMART" id="SM00387">
    <property type="entry name" value="HATPase_c"/>
    <property type="match status" value="1"/>
</dbReference>
<keyword evidence="3" id="KW-0902">Two-component regulatory system</keyword>
<feature type="domain" description="Histidine kinase" evidence="5">
    <location>
        <begin position="249"/>
        <end position="447"/>
    </location>
</feature>
<dbReference type="Gene3D" id="3.30.565.10">
    <property type="entry name" value="Histidine kinase-like ATPase, C-terminal domain"/>
    <property type="match status" value="1"/>
</dbReference>
<dbReference type="InterPro" id="IPR050482">
    <property type="entry name" value="Sensor_HK_TwoCompSys"/>
</dbReference>
<dbReference type="SUPFAM" id="SSF55874">
    <property type="entry name" value="ATPase domain of HSP90 chaperone/DNA topoisomerase II/histidine kinase"/>
    <property type="match status" value="1"/>
</dbReference>
<evidence type="ECO:0000313" key="7">
    <source>
        <dbReference type="Proteomes" id="UP001501326"/>
    </source>
</evidence>
<evidence type="ECO:0000256" key="3">
    <source>
        <dbReference type="ARBA" id="ARBA00023012"/>
    </source>
</evidence>
<dbReference type="RefSeq" id="WP_344195380.1">
    <property type="nucleotide sequence ID" value="NZ_BAAARN010000004.1"/>
</dbReference>
<gene>
    <name evidence="6" type="ORF">GCM10009867_32810</name>
</gene>
<dbReference type="Pfam" id="PF07730">
    <property type="entry name" value="HisKA_3"/>
    <property type="match status" value="1"/>
</dbReference>
<keyword evidence="2" id="KW-0418">Kinase</keyword>
<reference evidence="6 7" key="1">
    <citation type="journal article" date="2019" name="Int. J. Syst. Evol. Microbiol.">
        <title>The Global Catalogue of Microorganisms (GCM) 10K type strain sequencing project: providing services to taxonomists for standard genome sequencing and annotation.</title>
        <authorList>
            <consortium name="The Broad Institute Genomics Platform"/>
            <consortium name="The Broad Institute Genome Sequencing Center for Infectious Disease"/>
            <person name="Wu L."/>
            <person name="Ma J."/>
        </authorList>
    </citation>
    <scope>NUCLEOTIDE SEQUENCE [LARGE SCALE GENOMIC DNA]</scope>
    <source>
        <strain evidence="6 7">JCM 16378</strain>
    </source>
</reference>
<keyword evidence="4" id="KW-1133">Transmembrane helix</keyword>
<accession>A0ABN3UVB7</accession>
<dbReference type="PROSITE" id="PS50109">
    <property type="entry name" value="HIS_KIN"/>
    <property type="match status" value="1"/>
</dbReference>
<proteinExistence type="predicted"/>
<evidence type="ECO:0000313" key="6">
    <source>
        <dbReference type="EMBL" id="GAA2738939.1"/>
    </source>
</evidence>
<protein>
    <recommendedName>
        <fullName evidence="5">Histidine kinase domain-containing protein</fullName>
    </recommendedName>
</protein>
<dbReference type="InterPro" id="IPR005467">
    <property type="entry name" value="His_kinase_dom"/>
</dbReference>
<dbReference type="Pfam" id="PF02518">
    <property type="entry name" value="HATPase_c"/>
    <property type="match status" value="1"/>
</dbReference>
<feature type="transmembrane region" description="Helical" evidence="4">
    <location>
        <begin position="20"/>
        <end position="41"/>
    </location>
</feature>
<dbReference type="Gene3D" id="1.20.5.1930">
    <property type="match status" value="1"/>
</dbReference>
<keyword evidence="4" id="KW-0472">Membrane</keyword>
<dbReference type="InterPro" id="IPR036890">
    <property type="entry name" value="HATPase_C_sf"/>
</dbReference>
<dbReference type="InterPro" id="IPR003594">
    <property type="entry name" value="HATPase_dom"/>
</dbReference>
<evidence type="ECO:0000259" key="5">
    <source>
        <dbReference type="PROSITE" id="PS50109"/>
    </source>
</evidence>
<dbReference type="EMBL" id="BAAARN010000004">
    <property type="protein sequence ID" value="GAA2738939.1"/>
    <property type="molecule type" value="Genomic_DNA"/>
</dbReference>
<sequence>MMVTRWRSGSETAEVRHAVLRYLLYGAVALVVVSVPTFVALSRIAEHHALQSAAEDGASIARRLLAPAVTAGLLAADPDAIAAMDRRLTGRMSDGSLARVKIWTRDGTIIYSDEHSLIGRRYPSNPDLAGLVPGAPPVSAISDLDEPENVFERASGGLVEVYTLPVSTNGIDVVYEMYFPLVRVERERNQLVSQMVPVGMLALGTLALSQLPLAIGLARRVTSIRRSRLRMLAQTVKAVELERHRLAQDLHDDVIQDLSGVAVTLESVGRSGRTATSRTGQQTIDRDVAHTVERTAQILRRDVQLLRDIVANLFPVTTHDGGLDASIRELAAVLVQQGLRVNLELDPDPGVDPVTAGLVHRVTREAMVNVSKHAEASTVDVDLVITSDSVELRVSDNGRGTDPGGPHRTAGHVGLDIVRETISEAGGTVDVIPRRPHGTTVRAILPR</sequence>
<keyword evidence="7" id="KW-1185">Reference proteome</keyword>